<dbReference type="GO" id="GO:0005975">
    <property type="term" value="P:carbohydrate metabolic process"/>
    <property type="evidence" value="ECO:0007669"/>
    <property type="project" value="InterPro"/>
</dbReference>
<evidence type="ECO:0000256" key="1">
    <source>
        <dbReference type="ARBA" id="ARBA00000822"/>
    </source>
</evidence>
<organism evidence="16 17">
    <name type="scientific">Salinomyces thailandicus</name>
    <dbReference type="NCBI Taxonomy" id="706561"/>
    <lineage>
        <taxon>Eukaryota</taxon>
        <taxon>Fungi</taxon>
        <taxon>Dikarya</taxon>
        <taxon>Ascomycota</taxon>
        <taxon>Pezizomycotina</taxon>
        <taxon>Dothideomycetes</taxon>
        <taxon>Dothideomycetidae</taxon>
        <taxon>Mycosphaerellales</taxon>
        <taxon>Teratosphaeriaceae</taxon>
        <taxon>Salinomyces</taxon>
    </lineage>
</organism>
<keyword evidence="7" id="KW-0378">Hydrolase</keyword>
<keyword evidence="5" id="KW-0808">Transferase</keyword>
<feature type="domain" description="GH16" evidence="15">
    <location>
        <begin position="24"/>
        <end position="250"/>
    </location>
</feature>
<feature type="region of interest" description="Disordered" evidence="13">
    <location>
        <begin position="725"/>
        <end position="757"/>
    </location>
</feature>
<evidence type="ECO:0000256" key="6">
    <source>
        <dbReference type="ARBA" id="ARBA00022729"/>
    </source>
</evidence>
<dbReference type="Pfam" id="PF00722">
    <property type="entry name" value="Glyco_hydro_16"/>
    <property type="match status" value="1"/>
</dbReference>
<dbReference type="GO" id="GO:0031505">
    <property type="term" value="P:fungal-type cell wall organization"/>
    <property type="evidence" value="ECO:0007669"/>
    <property type="project" value="TreeGrafter"/>
</dbReference>
<dbReference type="EC" id="3.2.1.14" evidence="3"/>
<keyword evidence="11" id="KW-0961">Cell wall biogenesis/degradation</keyword>
<evidence type="ECO:0000256" key="2">
    <source>
        <dbReference type="ARBA" id="ARBA00004370"/>
    </source>
</evidence>
<reference evidence="16 17" key="1">
    <citation type="submission" date="2017-03" db="EMBL/GenBank/DDBJ databases">
        <title>Genomes of endolithic fungi from Antarctica.</title>
        <authorList>
            <person name="Coleine C."/>
            <person name="Masonjones S."/>
            <person name="Stajich J.E."/>
        </authorList>
    </citation>
    <scope>NUCLEOTIDE SEQUENCE [LARGE SCALE GENOMIC DNA]</scope>
    <source>
        <strain evidence="16 17">CCFEE 6315</strain>
    </source>
</reference>
<gene>
    <name evidence="16" type="ORF">B0A50_01796</name>
</gene>
<feature type="region of interest" description="Disordered" evidence="13">
    <location>
        <begin position="492"/>
        <end position="527"/>
    </location>
</feature>
<dbReference type="InterPro" id="IPR013087">
    <property type="entry name" value="Znf_C2H2_type"/>
</dbReference>
<proteinExistence type="inferred from homology"/>
<evidence type="ECO:0000259" key="15">
    <source>
        <dbReference type="PROSITE" id="PS51762"/>
    </source>
</evidence>
<evidence type="ECO:0000256" key="7">
    <source>
        <dbReference type="ARBA" id="ARBA00022801"/>
    </source>
</evidence>
<evidence type="ECO:0000313" key="17">
    <source>
        <dbReference type="Proteomes" id="UP000308549"/>
    </source>
</evidence>
<comment type="catalytic activity">
    <reaction evidence="1">
        <text>Random endo-hydrolysis of N-acetyl-beta-D-glucosaminide (1-&gt;4)-beta-linkages in chitin and chitodextrins.</text>
        <dbReference type="EC" id="3.2.1.14"/>
    </reaction>
</comment>
<dbReference type="InterPro" id="IPR013320">
    <property type="entry name" value="ConA-like_dom_sf"/>
</dbReference>
<dbReference type="GO" id="GO:0016757">
    <property type="term" value="F:glycosyltransferase activity"/>
    <property type="evidence" value="ECO:0007669"/>
    <property type="project" value="UniProtKB-KW"/>
</dbReference>
<sequence length="1044" mass="112040">MRFSSASFTAYAIATSIPLALAQTSTDCNPTEKTCPNDVGLNSKTFTSDFTSAGANASWSAAANTNIKYGSQGAEFSISSKTDAPTLQTDFYMFFGRVDVVMKASTGTGIVSSVVLESDDLDEIDWEWLGGDTTQAQTNFFGKGNTTSYDRGTYETVSTPQSTSHTYSIDWTSERIEWIIDGTTVRTLTYDDPLTLGGTNYPQTPMRVKLGSWCGGCSSSAGTVEWAGGKTSFDDAPYVMYIESIDITNNNPAEAYKYSDKTGSYKSIKLVNGGSSSSASSDSSASSTTSATGSSGSSGSSAKSTNTVAPTSSHSVAAVSENTAGVVQSKTTTGTGSSMSKAPTGYGNSTMAGTGTMATASATASSGSASGSGSSNQTSSSAASSIPVQSMNGASAAMPVMDGAQWLPPYQAYPNQPSSSRFPQQAAQNHRQDDLSFDNEQAAVFSEDTAQGTGNSASLSQFQEIYDTLNDRCFDHNGPWNPVGAIHGARPYSNQSDWRHNSCPSRNNPYSASSNGDLQRPGLAHHDSTSTYDSAYNSFYATSQFQVPEGQSFLHPNAALLNRLQHYKPYICEEHGCSRRDGFATPNDLERHRKAVHHKVPKVGSQIGYICAACPKPPADAPPKIWPRRDNFKAHVKRRHAGCNEVSLIKASESTCTEHAVDAGTESGYGTASQVDQHDSQPRHSLSSPLLPPSQAGHPAHQGEFFFEHGSLDDAIAGIGGQLADPSLVRSEPDRRFHGPGARDEHELQVPSSSAPDVPFLALRNDSGVSQDTADIPDTAHRMLLDTMSQSGGSAMDWLQDSTPLDAGVAQEPDFGMQIPRHPDGDYVCEEPGCGKRKKRECDLRLIHHEAIMRSHLVQEHSQILQTEAARRGILLTRLAAMKTDEMHLGREGHHRFWCGFCNRLVAQGKGKHSPWEDRFKHIGDHYDKKSANIDDWVCIQDNKRKGDISKSDRKKARQQMSGDSEHSDSDLGESGIPEPDARAPTGPLTSVSLFAAPSCGTGMTGTSAQRSLGKRRRVEDDEDAENVSDDGWHCNGGFDWAGQ</sequence>
<dbReference type="InterPro" id="IPR000757">
    <property type="entry name" value="Beta-glucanase-like"/>
</dbReference>
<dbReference type="EMBL" id="NAJL01000007">
    <property type="protein sequence ID" value="TKA31718.1"/>
    <property type="molecule type" value="Genomic_DNA"/>
</dbReference>
<feature type="compositionally biased region" description="Low complexity" evidence="13">
    <location>
        <begin position="329"/>
        <end position="385"/>
    </location>
</feature>
<dbReference type="GO" id="GO:0016020">
    <property type="term" value="C:membrane"/>
    <property type="evidence" value="ECO:0007669"/>
    <property type="project" value="UniProtKB-SubCell"/>
</dbReference>
<dbReference type="Gene3D" id="3.30.160.60">
    <property type="entry name" value="Classic Zinc Finger"/>
    <property type="match status" value="1"/>
</dbReference>
<evidence type="ECO:0000256" key="12">
    <source>
        <dbReference type="ARBA" id="ARBA00038074"/>
    </source>
</evidence>
<feature type="region of interest" description="Disordered" evidence="13">
    <location>
        <begin position="663"/>
        <end position="701"/>
    </location>
</feature>
<comment type="subcellular location">
    <subcellularLocation>
        <location evidence="2">Membrane</location>
    </subcellularLocation>
</comment>
<evidence type="ECO:0000256" key="4">
    <source>
        <dbReference type="ARBA" id="ARBA00022676"/>
    </source>
</evidence>
<keyword evidence="10" id="KW-0326">Glycosidase</keyword>
<dbReference type="PROSITE" id="PS51762">
    <property type="entry name" value="GH16_2"/>
    <property type="match status" value="1"/>
</dbReference>
<accession>A0A4U0U943</accession>
<feature type="region of interest" description="Disordered" evidence="13">
    <location>
        <begin position="948"/>
        <end position="1044"/>
    </location>
</feature>
<dbReference type="SMART" id="SM00355">
    <property type="entry name" value="ZnF_C2H2"/>
    <property type="match status" value="3"/>
</dbReference>
<feature type="chain" id="PRO_5020610161" description="chitinase" evidence="14">
    <location>
        <begin position="23"/>
        <end position="1044"/>
    </location>
</feature>
<feature type="compositionally biased region" description="Basic and acidic residues" evidence="13">
    <location>
        <begin position="731"/>
        <end position="748"/>
    </location>
</feature>
<feature type="compositionally biased region" description="Polar residues" evidence="13">
    <location>
        <begin position="413"/>
        <end position="429"/>
    </location>
</feature>
<feature type="region of interest" description="Disordered" evidence="13">
    <location>
        <begin position="275"/>
        <end position="387"/>
    </location>
</feature>
<evidence type="ECO:0000256" key="10">
    <source>
        <dbReference type="ARBA" id="ARBA00023295"/>
    </source>
</evidence>
<evidence type="ECO:0000256" key="8">
    <source>
        <dbReference type="ARBA" id="ARBA00023136"/>
    </source>
</evidence>
<dbReference type="AlphaFoldDB" id="A0A4U0U943"/>
<keyword evidence="4" id="KW-0328">Glycosyltransferase</keyword>
<evidence type="ECO:0000256" key="3">
    <source>
        <dbReference type="ARBA" id="ARBA00012729"/>
    </source>
</evidence>
<dbReference type="Proteomes" id="UP000308549">
    <property type="component" value="Unassembled WGS sequence"/>
</dbReference>
<feature type="signal peptide" evidence="14">
    <location>
        <begin position="1"/>
        <end position="22"/>
    </location>
</feature>
<dbReference type="InterPro" id="IPR050546">
    <property type="entry name" value="Glycosyl_Hydrlase_16"/>
</dbReference>
<evidence type="ECO:0000256" key="13">
    <source>
        <dbReference type="SAM" id="MobiDB-lite"/>
    </source>
</evidence>
<keyword evidence="6 14" id="KW-0732">Signal</keyword>
<evidence type="ECO:0000256" key="11">
    <source>
        <dbReference type="ARBA" id="ARBA00023316"/>
    </source>
</evidence>
<keyword evidence="8" id="KW-0472">Membrane</keyword>
<dbReference type="PANTHER" id="PTHR10963">
    <property type="entry name" value="GLYCOSYL HYDROLASE-RELATED"/>
    <property type="match status" value="1"/>
</dbReference>
<feature type="compositionally biased region" description="Polar residues" evidence="13">
    <location>
        <begin position="492"/>
        <end position="517"/>
    </location>
</feature>
<keyword evidence="9" id="KW-0325">Glycoprotein</keyword>
<evidence type="ECO:0000256" key="9">
    <source>
        <dbReference type="ARBA" id="ARBA00023180"/>
    </source>
</evidence>
<name>A0A4U0U943_9PEZI</name>
<dbReference type="Gene3D" id="2.60.120.200">
    <property type="match status" value="1"/>
</dbReference>
<feature type="compositionally biased region" description="Low complexity" evidence="13">
    <location>
        <begin position="275"/>
        <end position="305"/>
    </location>
</feature>
<dbReference type="OrthoDB" id="4781at2759"/>
<comment type="caution">
    <text evidence="16">The sequence shown here is derived from an EMBL/GenBank/DDBJ whole genome shotgun (WGS) entry which is preliminary data.</text>
</comment>
<evidence type="ECO:0000256" key="5">
    <source>
        <dbReference type="ARBA" id="ARBA00022679"/>
    </source>
</evidence>
<dbReference type="SUPFAM" id="SSF49899">
    <property type="entry name" value="Concanavalin A-like lectins/glucanases"/>
    <property type="match status" value="1"/>
</dbReference>
<evidence type="ECO:0000313" key="16">
    <source>
        <dbReference type="EMBL" id="TKA31718.1"/>
    </source>
</evidence>
<dbReference type="GO" id="GO:0009277">
    <property type="term" value="C:fungal-type cell wall"/>
    <property type="evidence" value="ECO:0007669"/>
    <property type="project" value="TreeGrafter"/>
</dbReference>
<dbReference type="GO" id="GO:0008843">
    <property type="term" value="F:endochitinase activity"/>
    <property type="evidence" value="ECO:0007669"/>
    <property type="project" value="UniProtKB-EC"/>
</dbReference>
<keyword evidence="17" id="KW-1185">Reference proteome</keyword>
<feature type="region of interest" description="Disordered" evidence="13">
    <location>
        <begin position="408"/>
        <end position="434"/>
    </location>
</feature>
<dbReference type="CDD" id="cd02183">
    <property type="entry name" value="GH16_fungal_CRH1_transglycosylase"/>
    <property type="match status" value="1"/>
</dbReference>
<protein>
    <recommendedName>
        <fullName evidence="3">chitinase</fullName>
        <ecNumber evidence="3">3.2.1.14</ecNumber>
    </recommendedName>
</protein>
<evidence type="ECO:0000256" key="14">
    <source>
        <dbReference type="SAM" id="SignalP"/>
    </source>
</evidence>
<dbReference type="PANTHER" id="PTHR10963:SF27">
    <property type="entry name" value="GLYCOSIDASE-RELATED"/>
    <property type="match status" value="1"/>
</dbReference>
<comment type="similarity">
    <text evidence="12">Belongs to the glycosyl hydrolase 16 family. CRH1 subfamily.</text>
</comment>
<feature type="compositionally biased region" description="Polar residues" evidence="13">
    <location>
        <begin position="306"/>
        <end position="328"/>
    </location>
</feature>